<keyword evidence="3" id="KW-1185">Reference proteome</keyword>
<dbReference type="PANTHER" id="PTHR40072">
    <property type="entry name" value="MOLYBDOPTERIN-GUANINE DINUCLEOTIDE BIOSYNTHESIS ADAPTER PROTEIN-RELATED"/>
    <property type="match status" value="1"/>
</dbReference>
<dbReference type="GO" id="GO:0005525">
    <property type="term" value="F:GTP binding"/>
    <property type="evidence" value="ECO:0007669"/>
    <property type="project" value="InterPro"/>
</dbReference>
<evidence type="ECO:0000313" key="2">
    <source>
        <dbReference type="EMBL" id="GEO36220.1"/>
    </source>
</evidence>
<dbReference type="GO" id="GO:0006777">
    <property type="term" value="P:Mo-molybdopterin cofactor biosynthetic process"/>
    <property type="evidence" value="ECO:0007669"/>
    <property type="project" value="InterPro"/>
</dbReference>
<accession>A0A512DJ48</accession>
<dbReference type="CDD" id="cd03116">
    <property type="entry name" value="MobB"/>
    <property type="match status" value="1"/>
</dbReference>
<dbReference type="RefSeq" id="WP_044425617.1">
    <property type="nucleotide sequence ID" value="NZ_BJYZ01000002.1"/>
</dbReference>
<dbReference type="InterPro" id="IPR052539">
    <property type="entry name" value="MGD_biosynthesis_adapter"/>
</dbReference>
<proteinExistence type="predicted"/>
<dbReference type="AlphaFoldDB" id="A0A512DJ48"/>
<sequence>MKIFGIAGWSGSGKTNLMVRLLPELTGMGLRVSTMKHAHHAFDVDQPGKDSYNHRQSGATEVMITSANRWALMHENRGEAEPSIDELVRHMTPVDLLLIEGFKRSPHPKLEVFRRATGKPLLALEDEHVVAVACDEAVPEVTVPVLDLNRAEAIARFVVTHCGIAIP</sequence>
<dbReference type="EMBL" id="BJYZ01000002">
    <property type="protein sequence ID" value="GEO36220.1"/>
    <property type="molecule type" value="Genomic_DNA"/>
</dbReference>
<evidence type="ECO:0000313" key="3">
    <source>
        <dbReference type="Proteomes" id="UP000321523"/>
    </source>
</evidence>
<reference evidence="2 3" key="1">
    <citation type="submission" date="2019-07" db="EMBL/GenBank/DDBJ databases">
        <title>Whole genome shotgun sequence of Skermanella aerolata NBRC 106429.</title>
        <authorList>
            <person name="Hosoyama A."/>
            <person name="Uohara A."/>
            <person name="Ohji S."/>
            <person name="Ichikawa N."/>
        </authorList>
    </citation>
    <scope>NUCLEOTIDE SEQUENCE [LARGE SCALE GENOMIC DNA]</scope>
    <source>
        <strain evidence="2 3">NBRC 106429</strain>
    </source>
</reference>
<feature type="domain" description="Molybdopterin-guanine dinucleotide biosynthesis protein B (MobB)" evidence="1">
    <location>
        <begin position="3"/>
        <end position="135"/>
    </location>
</feature>
<evidence type="ECO:0000259" key="1">
    <source>
        <dbReference type="Pfam" id="PF03205"/>
    </source>
</evidence>
<protein>
    <submittedName>
        <fullName evidence="2">Molybdopterin-guanine dinucleotide biosynthesis protein B</fullName>
    </submittedName>
</protein>
<dbReference type="InterPro" id="IPR027417">
    <property type="entry name" value="P-loop_NTPase"/>
</dbReference>
<dbReference type="PANTHER" id="PTHR40072:SF1">
    <property type="entry name" value="MOLYBDOPTERIN-GUANINE DINUCLEOTIDE BIOSYNTHESIS ADAPTER PROTEIN"/>
    <property type="match status" value="1"/>
</dbReference>
<comment type="caution">
    <text evidence="2">The sequence shown here is derived from an EMBL/GenBank/DDBJ whole genome shotgun (WGS) entry which is preliminary data.</text>
</comment>
<name>A0A512DJ48_9PROT</name>
<dbReference type="OrthoDB" id="9804758at2"/>
<dbReference type="Proteomes" id="UP000321523">
    <property type="component" value="Unassembled WGS sequence"/>
</dbReference>
<organism evidence="2 3">
    <name type="scientific">Skermanella aerolata</name>
    <dbReference type="NCBI Taxonomy" id="393310"/>
    <lineage>
        <taxon>Bacteria</taxon>
        <taxon>Pseudomonadati</taxon>
        <taxon>Pseudomonadota</taxon>
        <taxon>Alphaproteobacteria</taxon>
        <taxon>Rhodospirillales</taxon>
        <taxon>Azospirillaceae</taxon>
        <taxon>Skermanella</taxon>
    </lineage>
</organism>
<dbReference type="InterPro" id="IPR004435">
    <property type="entry name" value="MobB_dom"/>
</dbReference>
<dbReference type="NCBIfam" id="TIGR00176">
    <property type="entry name" value="mobB"/>
    <property type="match status" value="1"/>
</dbReference>
<gene>
    <name evidence="2" type="primary">mobB</name>
    <name evidence="2" type="ORF">SAE02_03680</name>
</gene>
<dbReference type="SUPFAM" id="SSF52540">
    <property type="entry name" value="P-loop containing nucleoside triphosphate hydrolases"/>
    <property type="match status" value="1"/>
</dbReference>
<dbReference type="Pfam" id="PF03205">
    <property type="entry name" value="MobB"/>
    <property type="match status" value="1"/>
</dbReference>
<dbReference type="Gene3D" id="3.40.50.300">
    <property type="entry name" value="P-loop containing nucleotide triphosphate hydrolases"/>
    <property type="match status" value="1"/>
</dbReference>